<dbReference type="GO" id="GO:0008168">
    <property type="term" value="F:methyltransferase activity"/>
    <property type="evidence" value="ECO:0007669"/>
    <property type="project" value="UniProtKB-KW"/>
</dbReference>
<dbReference type="InterPro" id="IPR019257">
    <property type="entry name" value="MeTrfase_dom"/>
</dbReference>
<dbReference type="Proteomes" id="UP000706151">
    <property type="component" value="Unassembled WGS sequence"/>
</dbReference>
<sequence>MAKPTPCSSPFARCARSTRSAACWCSTACRCNRRQVEPPLFSQRGSTVTSASLLQFAEDDPAAIRAELLAGLLAAPAATISPKYLYDTLGSRLFAAITELPEYYPTRTEAAIFAEYQDSMAAVLAPVATLVDLGAGNCAKAAICLRRDATRRSTGPAVSGALPRPGACTPRTRTNGAATIWPCCSKLRAFHRRATGATRAAGLRSSPPLPDRLLRPTMQAVGLGSTGACWLRRLD</sequence>
<accession>A0A935T7N9</accession>
<dbReference type="AlphaFoldDB" id="A0A935T7N9"/>
<dbReference type="PANTHER" id="PTHR43397">
    <property type="entry name" value="ERGOTHIONEINE BIOSYNTHESIS PROTEIN 1"/>
    <property type="match status" value="1"/>
</dbReference>
<gene>
    <name evidence="4" type="ORF">IPK02_00025</name>
</gene>
<name>A0A935T7N9_9PROT</name>
<keyword evidence="1" id="KW-0489">Methyltransferase</keyword>
<dbReference type="PANTHER" id="PTHR43397:SF1">
    <property type="entry name" value="ERGOTHIONEINE BIOSYNTHESIS PROTEIN 1"/>
    <property type="match status" value="1"/>
</dbReference>
<comment type="caution">
    <text evidence="4">The sequence shown here is derived from an EMBL/GenBank/DDBJ whole genome shotgun (WGS) entry which is preliminary data.</text>
</comment>
<evidence type="ECO:0000259" key="3">
    <source>
        <dbReference type="Pfam" id="PF10017"/>
    </source>
</evidence>
<dbReference type="Pfam" id="PF10017">
    <property type="entry name" value="Methyltransf_33"/>
    <property type="match status" value="1"/>
</dbReference>
<dbReference type="Gene3D" id="3.40.50.150">
    <property type="entry name" value="Vaccinia Virus protein VP39"/>
    <property type="match status" value="1"/>
</dbReference>
<evidence type="ECO:0000256" key="2">
    <source>
        <dbReference type="ARBA" id="ARBA00022679"/>
    </source>
</evidence>
<dbReference type="InterPro" id="IPR029063">
    <property type="entry name" value="SAM-dependent_MTases_sf"/>
</dbReference>
<dbReference type="EMBL" id="JADJOT010000001">
    <property type="protein sequence ID" value="MBK7952488.1"/>
    <property type="molecule type" value="Genomic_DNA"/>
</dbReference>
<reference evidence="4 5" key="1">
    <citation type="submission" date="2020-10" db="EMBL/GenBank/DDBJ databases">
        <title>Connecting structure to function with the recovery of over 1000 high-quality activated sludge metagenome-assembled genomes encoding full-length rRNA genes using long-read sequencing.</title>
        <authorList>
            <person name="Singleton C.M."/>
            <person name="Petriglieri F."/>
            <person name="Kristensen J.M."/>
            <person name="Kirkegaard R.H."/>
            <person name="Michaelsen T.Y."/>
            <person name="Andersen M.H."/>
            <person name="Karst S.M."/>
            <person name="Dueholm M.S."/>
            <person name="Nielsen P.H."/>
            <person name="Albertsen M."/>
        </authorList>
    </citation>
    <scope>NUCLEOTIDE SEQUENCE [LARGE SCALE GENOMIC DNA]</scope>
    <source>
        <strain evidence="4">Fred_18-Q3-R57-64_BAT3C.720</strain>
    </source>
</reference>
<evidence type="ECO:0000256" key="1">
    <source>
        <dbReference type="ARBA" id="ARBA00022603"/>
    </source>
</evidence>
<keyword evidence="2" id="KW-0808">Transferase</keyword>
<protein>
    <submittedName>
        <fullName evidence="4">L-histidine N(Alpha)-methyltransferase</fullName>
    </submittedName>
</protein>
<organism evidence="4 5">
    <name type="scientific">Candidatus Accumulibacter affinis</name>
    <dbReference type="NCBI Taxonomy" id="2954384"/>
    <lineage>
        <taxon>Bacteria</taxon>
        <taxon>Pseudomonadati</taxon>
        <taxon>Pseudomonadota</taxon>
        <taxon>Betaproteobacteria</taxon>
        <taxon>Candidatus Accumulibacter</taxon>
    </lineage>
</organism>
<evidence type="ECO:0000313" key="4">
    <source>
        <dbReference type="EMBL" id="MBK7952488.1"/>
    </source>
</evidence>
<dbReference type="InterPro" id="IPR051128">
    <property type="entry name" value="EgtD_Methyltrsf_superfamily"/>
</dbReference>
<feature type="domain" description="Histidine-specific methyltransferase SAM-dependent" evidence="3">
    <location>
        <begin position="65"/>
        <end position="146"/>
    </location>
</feature>
<evidence type="ECO:0000313" key="5">
    <source>
        <dbReference type="Proteomes" id="UP000706151"/>
    </source>
</evidence>
<proteinExistence type="predicted"/>
<dbReference type="GO" id="GO:0032259">
    <property type="term" value="P:methylation"/>
    <property type="evidence" value="ECO:0007669"/>
    <property type="project" value="UniProtKB-KW"/>
</dbReference>